<evidence type="ECO:0000313" key="2">
    <source>
        <dbReference type="Proteomes" id="UP000299794"/>
    </source>
</evidence>
<dbReference type="RefSeq" id="WP_026787472.1">
    <property type="nucleotide sequence ID" value="NZ_BJCD01000037.1"/>
</dbReference>
<dbReference type="Proteomes" id="UP000299794">
    <property type="component" value="Unassembled WGS sequence"/>
</dbReference>
<dbReference type="EMBL" id="BJCD01000037">
    <property type="protein sequence ID" value="GDZ93748.1"/>
    <property type="molecule type" value="Genomic_DNA"/>
</dbReference>
<name>A0A4P5ZCJ2_PLAAG</name>
<comment type="caution">
    <text evidence="1">The sequence shown here is derived from an EMBL/GenBank/DDBJ whole genome shotgun (WGS) entry which is preliminary data.</text>
</comment>
<organism evidence="1 2">
    <name type="scientific">Planktothrix agardhii CCAP 1459/11A</name>
    <dbReference type="NCBI Taxonomy" id="282420"/>
    <lineage>
        <taxon>Bacteria</taxon>
        <taxon>Bacillati</taxon>
        <taxon>Cyanobacteriota</taxon>
        <taxon>Cyanophyceae</taxon>
        <taxon>Oscillatoriophycideae</taxon>
        <taxon>Oscillatoriales</taxon>
        <taxon>Microcoleaceae</taxon>
        <taxon>Planktothrix</taxon>
    </lineage>
</organism>
<evidence type="ECO:0000313" key="1">
    <source>
        <dbReference type="EMBL" id="GDZ93748.1"/>
    </source>
</evidence>
<protein>
    <submittedName>
        <fullName evidence="1">Uncharacterized protein</fullName>
    </submittedName>
</protein>
<accession>A0A4P5ZCJ2</accession>
<sequence>MNKFILEPTDENLELLKKFKGSEVYWHTADFFQFDLSLKDSLSVIFDAYMDALMESEEDDEDEAIRKIGFSIGRMLVKAARKMGISSQDYRDQFNNYVTVIWTPICIWRKDESGKMRYSLMSNL</sequence>
<proteinExistence type="predicted"/>
<reference evidence="2" key="1">
    <citation type="submission" date="2019-02" db="EMBL/GenBank/DDBJ databases">
        <title>Draft genome sequence of Planktothrix agardhii NIES-905.</title>
        <authorList>
            <person name="Yamaguchi H."/>
            <person name="Suzuki S."/>
            <person name="Kawachi M."/>
        </authorList>
    </citation>
    <scope>NUCLEOTIDE SEQUENCE [LARGE SCALE GENOMIC DNA]</scope>
    <source>
        <strain evidence="2">CCAP 1459/11A</strain>
    </source>
</reference>
<dbReference type="AlphaFoldDB" id="A0A4P5ZCJ2"/>
<gene>
    <name evidence="1" type="ORF">PA905_15880</name>
</gene>